<dbReference type="GeneID" id="40322985"/>
<dbReference type="InterPro" id="IPR050697">
    <property type="entry name" value="Adenylyl/Guanylyl_Cyclase_3/4"/>
</dbReference>
<dbReference type="Gene3D" id="3.30.70.1230">
    <property type="entry name" value="Nucleotide cyclase"/>
    <property type="match status" value="1"/>
</dbReference>
<dbReference type="InterPro" id="IPR029787">
    <property type="entry name" value="Nucleotide_cyclase"/>
</dbReference>
<dbReference type="EMBL" id="MKKU01001097">
    <property type="protein sequence ID" value="RNE97783.1"/>
    <property type="molecule type" value="Genomic_DNA"/>
</dbReference>
<gene>
    <name evidence="1" type="ORF">Tco025E_09374</name>
</gene>
<feature type="non-terminal residue" evidence="1">
    <location>
        <position position="1"/>
    </location>
</feature>
<sequence>RGGTGGQVLLTRAAYLALSTAEREQLEVSALGAVALRGVPKPVEMYQLDAVPGRTFAALRLDRLMPELDDGGDTSSGGEASASTARSGVSHTIVTVLAVLLGTFAAPQRLRVLRPLCERWRVGVPHAVAATREEDACRVAMGRLALKMSRVMEKSAKRASLDGEPRKTSLPLMSFFRSDDELRLFNTSVGGDESLGRRQPRSSFSQSSLSAMEDSIVTVHVRRRV</sequence>
<dbReference type="RefSeq" id="XP_029223687.1">
    <property type="nucleotide sequence ID" value="XM_029376193.1"/>
</dbReference>
<comment type="caution">
    <text evidence="1">The sequence shown here is derived from an EMBL/GenBank/DDBJ whole genome shotgun (WGS) entry which is preliminary data.</text>
</comment>
<keyword evidence="2" id="KW-1185">Reference proteome</keyword>
<accession>A0A422MX50</accession>
<organism evidence="1 2">
    <name type="scientific">Trypanosoma conorhini</name>
    <dbReference type="NCBI Taxonomy" id="83891"/>
    <lineage>
        <taxon>Eukaryota</taxon>
        <taxon>Discoba</taxon>
        <taxon>Euglenozoa</taxon>
        <taxon>Kinetoplastea</taxon>
        <taxon>Metakinetoplastina</taxon>
        <taxon>Trypanosomatida</taxon>
        <taxon>Trypanosomatidae</taxon>
        <taxon>Trypanosoma</taxon>
    </lineage>
</organism>
<reference evidence="1 2" key="1">
    <citation type="journal article" date="2018" name="BMC Genomics">
        <title>Genomic comparison of Trypanosoma conorhini and Trypanosoma rangeli to Trypanosoma cruzi strains of high and low virulence.</title>
        <authorList>
            <person name="Bradwell K.R."/>
            <person name="Koparde V.N."/>
            <person name="Matveyev A.V."/>
            <person name="Serrano M.G."/>
            <person name="Alves J.M."/>
            <person name="Parikh H."/>
            <person name="Huang B."/>
            <person name="Lee V."/>
            <person name="Espinosa-Alvarez O."/>
            <person name="Ortiz P.A."/>
            <person name="Costa-Martins A.G."/>
            <person name="Teixeira M.M."/>
            <person name="Buck G.A."/>
        </authorList>
    </citation>
    <scope>NUCLEOTIDE SEQUENCE [LARGE SCALE GENOMIC DNA]</scope>
    <source>
        <strain evidence="1 2">025E</strain>
    </source>
</reference>
<evidence type="ECO:0000313" key="1">
    <source>
        <dbReference type="EMBL" id="RNE97783.1"/>
    </source>
</evidence>
<protein>
    <submittedName>
        <fullName evidence="1">Receptor-type adenylate cyclase</fullName>
    </submittedName>
</protein>
<dbReference type="SUPFAM" id="SSF55073">
    <property type="entry name" value="Nucleotide cyclase"/>
    <property type="match status" value="1"/>
</dbReference>
<dbReference type="AlphaFoldDB" id="A0A422MX50"/>
<proteinExistence type="predicted"/>
<dbReference type="PANTHER" id="PTHR43081">
    <property type="entry name" value="ADENYLATE CYCLASE, TERMINAL-DIFFERENTIATION SPECIFIC-RELATED"/>
    <property type="match status" value="1"/>
</dbReference>
<dbReference type="OrthoDB" id="252644at2759"/>
<dbReference type="Proteomes" id="UP000284403">
    <property type="component" value="Unassembled WGS sequence"/>
</dbReference>
<dbReference type="PANTHER" id="PTHR43081:SF1">
    <property type="entry name" value="ADENYLATE CYCLASE, TERMINAL-DIFFERENTIATION SPECIFIC"/>
    <property type="match status" value="1"/>
</dbReference>
<evidence type="ECO:0000313" key="2">
    <source>
        <dbReference type="Proteomes" id="UP000284403"/>
    </source>
</evidence>
<keyword evidence="1" id="KW-0675">Receptor</keyword>
<name>A0A422MX50_9TRYP</name>